<dbReference type="SUPFAM" id="SSF50998">
    <property type="entry name" value="Quinoprotein alcohol dehydrogenase-like"/>
    <property type="match status" value="1"/>
</dbReference>
<dbReference type="Gene3D" id="2.130.10.10">
    <property type="entry name" value="YVTN repeat-like/Quinoprotein amine dehydrogenase"/>
    <property type="match status" value="1"/>
</dbReference>
<evidence type="ECO:0000313" key="4">
    <source>
        <dbReference type="EMBL" id="SDR88909.1"/>
    </source>
</evidence>
<feature type="transmembrane region" description="Helical" evidence="2">
    <location>
        <begin position="51"/>
        <end position="69"/>
    </location>
</feature>
<evidence type="ECO:0000256" key="1">
    <source>
        <dbReference type="SAM" id="MobiDB-lite"/>
    </source>
</evidence>
<dbReference type="InterPro" id="IPR002372">
    <property type="entry name" value="PQQ_rpt_dom"/>
</dbReference>
<name>A0A1H1MSN7_9CELL</name>
<keyword evidence="2" id="KW-0472">Membrane</keyword>
<keyword evidence="2" id="KW-0812">Transmembrane</keyword>
<accession>A0A1H1MSN7</accession>
<dbReference type="AlphaFoldDB" id="A0A1H1MSN7"/>
<proteinExistence type="predicted"/>
<dbReference type="Proteomes" id="UP000185663">
    <property type="component" value="Chromosome I"/>
</dbReference>
<reference evidence="4 5" key="1">
    <citation type="submission" date="2016-10" db="EMBL/GenBank/DDBJ databases">
        <authorList>
            <person name="de Groot N.N."/>
        </authorList>
    </citation>
    <scope>NUCLEOTIDE SEQUENCE [LARGE SCALE GENOMIC DNA]</scope>
    <source>
        <strain evidence="4 5">DSM 22126</strain>
    </source>
</reference>
<feature type="compositionally biased region" description="Acidic residues" evidence="1">
    <location>
        <begin position="29"/>
        <end position="40"/>
    </location>
</feature>
<dbReference type="InterPro" id="IPR015943">
    <property type="entry name" value="WD40/YVTN_repeat-like_dom_sf"/>
</dbReference>
<evidence type="ECO:0000313" key="5">
    <source>
        <dbReference type="Proteomes" id="UP000185663"/>
    </source>
</evidence>
<dbReference type="EMBL" id="LT629776">
    <property type="protein sequence ID" value="SDR88909.1"/>
    <property type="molecule type" value="Genomic_DNA"/>
</dbReference>
<sequence>MVVARLGDMVDRGDFVELDISATTAAGDDGGDAPAEDDESPQPTRRRRWRGVAIVVGIATAVVGGLYVGTGVQEQRATAARLADGHGLRSVPEAPDTVWSTPARYGVLRDDVVVAVDGSVARGHDPATGAELWSYDLGLGENPSCGVEFGFRGDELSTGDPLVCLSRALPYEVAVVDDGELTAQRVLDLPAGASVAPGPGGSLVVAQGDGDPVDATVLLDELASIEGLAPDPDLVPLVEGVDVAAQDAVSDEPLWTRHLEPHVVDNGWRCVELGEGDDSYRFAGAGEASVLSGAGLVQVLGCGVSATLSADGTVLAEPGSGETVVPLPGGLLARNPDLMIAVEPGPSEVLDRQGEVLHEVPGTILSPSATDGTGSPTFVANGSLRAFDGTQELWSAPVGAEQVLAVTGQVVVAATSYAIQGLDRETGQMLWEQDVTASAWLSSAFVDDERLILLATDQSNPEEGLTQTLTAYGLRDGEVRWQQPVPDGPAAGTSVQVADGRMVVTDGATVSVVE</sequence>
<keyword evidence="5" id="KW-1185">Reference proteome</keyword>
<dbReference type="InterPro" id="IPR011047">
    <property type="entry name" value="Quinoprotein_ADH-like_sf"/>
</dbReference>
<dbReference type="Pfam" id="PF13360">
    <property type="entry name" value="PQQ_2"/>
    <property type="match status" value="1"/>
</dbReference>
<dbReference type="InterPro" id="IPR018391">
    <property type="entry name" value="PQQ_b-propeller_rpt"/>
</dbReference>
<feature type="domain" description="Pyrrolo-quinoline quinone repeat" evidence="3">
    <location>
        <begin position="381"/>
        <end position="504"/>
    </location>
</feature>
<protein>
    <submittedName>
        <fullName evidence="4">PQQ-like domain-containing protein</fullName>
    </submittedName>
</protein>
<gene>
    <name evidence="4" type="ORF">SAMN04489860_0306</name>
</gene>
<evidence type="ECO:0000256" key="2">
    <source>
        <dbReference type="SAM" id="Phobius"/>
    </source>
</evidence>
<organism evidence="4 5">
    <name type="scientific">Paraoerskovia marina</name>
    <dbReference type="NCBI Taxonomy" id="545619"/>
    <lineage>
        <taxon>Bacteria</taxon>
        <taxon>Bacillati</taxon>
        <taxon>Actinomycetota</taxon>
        <taxon>Actinomycetes</taxon>
        <taxon>Micrococcales</taxon>
        <taxon>Cellulomonadaceae</taxon>
        <taxon>Paraoerskovia</taxon>
    </lineage>
</organism>
<dbReference type="SMART" id="SM00564">
    <property type="entry name" value="PQQ"/>
    <property type="match status" value="3"/>
</dbReference>
<keyword evidence="2" id="KW-1133">Transmembrane helix</keyword>
<dbReference type="eggNOG" id="COG1520">
    <property type="taxonomic scope" value="Bacteria"/>
</dbReference>
<feature type="region of interest" description="Disordered" evidence="1">
    <location>
        <begin position="24"/>
        <end position="46"/>
    </location>
</feature>
<dbReference type="STRING" id="545619.SAMN04489860_0306"/>
<evidence type="ECO:0000259" key="3">
    <source>
        <dbReference type="Pfam" id="PF13360"/>
    </source>
</evidence>